<dbReference type="SUPFAM" id="SSF53474">
    <property type="entry name" value="alpha/beta-Hydrolases"/>
    <property type="match status" value="1"/>
</dbReference>
<name>A0A318U1S6_9RHOB</name>
<comment type="caution">
    <text evidence="1">The sequence shown here is derived from an EMBL/GenBank/DDBJ whole genome shotgun (WGS) entry which is preliminary data.</text>
</comment>
<dbReference type="Proteomes" id="UP000247727">
    <property type="component" value="Unassembled WGS sequence"/>
</dbReference>
<dbReference type="PIRSF" id="PIRSF033909">
    <property type="entry name" value="UCP033909"/>
    <property type="match status" value="1"/>
</dbReference>
<protein>
    <submittedName>
        <fullName evidence="1">Esterase/lipase superfamily enzyme</fullName>
    </submittedName>
</protein>
<dbReference type="AlphaFoldDB" id="A0A318U1S6"/>
<dbReference type="PANTHER" id="PTHR36513">
    <property type="entry name" value="ABC TRANSMEMBRANE TYPE-1 DOMAIN-CONTAINING PROTEIN"/>
    <property type="match status" value="1"/>
</dbReference>
<reference evidence="1 2" key="1">
    <citation type="submission" date="2018-06" db="EMBL/GenBank/DDBJ databases">
        <title>Genomic Encyclopedia of Type Strains, Phase III (KMG-III): the genomes of soil and plant-associated and newly described type strains.</title>
        <authorList>
            <person name="Whitman W."/>
        </authorList>
    </citation>
    <scope>NUCLEOTIDE SEQUENCE [LARGE SCALE GENOMIC DNA]</scope>
    <source>
        <strain evidence="1 2">JA737</strain>
    </source>
</reference>
<evidence type="ECO:0000313" key="2">
    <source>
        <dbReference type="Proteomes" id="UP000247727"/>
    </source>
</evidence>
<evidence type="ECO:0000313" key="1">
    <source>
        <dbReference type="EMBL" id="PYF11910.1"/>
    </source>
</evidence>
<dbReference type="InterPro" id="IPR029058">
    <property type="entry name" value="AB_hydrolase_fold"/>
</dbReference>
<proteinExistence type="predicted"/>
<dbReference type="Gene3D" id="3.40.50.1820">
    <property type="entry name" value="alpha/beta hydrolase"/>
    <property type="match status" value="1"/>
</dbReference>
<sequence>MQMRFLLVAVFVGVISCSPRGELVYAPDHTTHIRQVFVGSTRGLDPETGAAFGITRSETLQRARFDVSVPPNHTAGQLHYPLEGRKVDPQKDFLVAGSQKYPDATAFQTELRRSLKESGGEAVVFVHGFNNTFAEGLYRLAQMGEDFDLPKTLVYYAWPSRGHVLGYAYDRDSAIFARDGLRETLRELDRAGAKRILLVGHSMGSSVTMETLRDITLSDETEILSHLAGVMLISPDIDVDMFREQARTIGHLPQPFVIFTSQKDKALRLSSRIAGERDRLGTLQDISRVADLKVTMIDTAAFSTDDGHFNVASNPALIRMLGRTGQLAKILEGEQSGKGNLATGVVLSVQDATRIVLSPITALGGGTN</sequence>
<dbReference type="OrthoDB" id="9797755at2"/>
<dbReference type="PROSITE" id="PS51257">
    <property type="entry name" value="PROKAR_LIPOPROTEIN"/>
    <property type="match status" value="1"/>
</dbReference>
<dbReference type="InterPro" id="IPR010297">
    <property type="entry name" value="DUF900_hydrolase"/>
</dbReference>
<dbReference type="RefSeq" id="WP_110804503.1">
    <property type="nucleotide sequence ID" value="NZ_QJTK01000002.1"/>
</dbReference>
<dbReference type="Pfam" id="PF05990">
    <property type="entry name" value="DUF900"/>
    <property type="match status" value="1"/>
</dbReference>
<dbReference type="InterPro" id="IPR014586">
    <property type="entry name" value="UCP033909"/>
</dbReference>
<dbReference type="PANTHER" id="PTHR36513:SF1">
    <property type="entry name" value="TRANSMEMBRANE PROTEIN"/>
    <property type="match status" value="1"/>
</dbReference>
<keyword evidence="2" id="KW-1185">Reference proteome</keyword>
<organism evidence="1 2">
    <name type="scientific">Rhodobacter viridis</name>
    <dbReference type="NCBI Taxonomy" id="1054202"/>
    <lineage>
        <taxon>Bacteria</taxon>
        <taxon>Pseudomonadati</taxon>
        <taxon>Pseudomonadota</taxon>
        <taxon>Alphaproteobacteria</taxon>
        <taxon>Rhodobacterales</taxon>
        <taxon>Rhodobacter group</taxon>
        <taxon>Rhodobacter</taxon>
    </lineage>
</organism>
<accession>A0A318U1S6</accession>
<dbReference type="EMBL" id="QJTK01000002">
    <property type="protein sequence ID" value="PYF11910.1"/>
    <property type="molecule type" value="Genomic_DNA"/>
</dbReference>
<gene>
    <name evidence="1" type="ORF">C8J30_102224</name>
</gene>